<dbReference type="InterPro" id="IPR000387">
    <property type="entry name" value="Tyr_Pase_dom"/>
</dbReference>
<dbReference type="PROSITE" id="PS50056">
    <property type="entry name" value="TYR_PHOSPHATASE_2"/>
    <property type="match status" value="1"/>
</dbReference>
<dbReference type="PANTHER" id="PTHR19134">
    <property type="entry name" value="RECEPTOR-TYPE TYROSINE-PROTEIN PHOSPHATASE"/>
    <property type="match status" value="1"/>
</dbReference>
<dbReference type="PROSITE" id="PS50055">
    <property type="entry name" value="TYR_PHOSPHATASE_PTP"/>
    <property type="match status" value="1"/>
</dbReference>
<organism evidence="4 5">
    <name type="scientific">Rhizopus delemar</name>
    <dbReference type="NCBI Taxonomy" id="936053"/>
    <lineage>
        <taxon>Eukaryota</taxon>
        <taxon>Fungi</taxon>
        <taxon>Fungi incertae sedis</taxon>
        <taxon>Mucoromycota</taxon>
        <taxon>Mucoromycotina</taxon>
        <taxon>Mucoromycetes</taxon>
        <taxon>Mucorales</taxon>
        <taxon>Mucorineae</taxon>
        <taxon>Rhizopodaceae</taxon>
        <taxon>Rhizopus</taxon>
    </lineage>
</organism>
<sequence length="309" mass="35770">MLPFFNKKEKMTEEYKTIDFLKRLVNKNNLSFEQYAVEQFTDINAMQDCRLDQQEYQWKSALENDRLNRYCNILPFDKNRVKLADGGYINASHIQTPTGTSYIAAQGPLRHTVIDFWRMVVEQKVPVIVCLTPEIEKGMEKCARYWPEGDQNETLRNNDGVMVELQNVEKERIYKKADCMVRKISVALSRQNEPVQKTEVVQLQFFGWPDHGVPNKPDKVLALVKLARTFYKENRPAVVHCSAGCGRTGTFCVIDSTETMIKNGLGPLDPVSFLTDEFRKQRTTMVQTPSQFIFCYVALLQFLKETKQL</sequence>
<evidence type="ECO:0000259" key="3">
    <source>
        <dbReference type="PROSITE" id="PS50056"/>
    </source>
</evidence>
<evidence type="ECO:0000256" key="1">
    <source>
        <dbReference type="ARBA" id="ARBA00009649"/>
    </source>
</evidence>
<dbReference type="Pfam" id="PF00102">
    <property type="entry name" value="Y_phosphatase"/>
    <property type="match status" value="1"/>
</dbReference>
<comment type="caution">
    <text evidence="4">The sequence shown here is derived from an EMBL/GenBank/DDBJ whole genome shotgun (WGS) entry which is preliminary data.</text>
</comment>
<evidence type="ECO:0008006" key="6">
    <source>
        <dbReference type="Google" id="ProtNLM"/>
    </source>
</evidence>
<evidence type="ECO:0000259" key="2">
    <source>
        <dbReference type="PROSITE" id="PS50055"/>
    </source>
</evidence>
<name>A0A9P6ZA43_9FUNG</name>
<dbReference type="AlphaFoldDB" id="A0A9P6ZA43"/>
<dbReference type="InterPro" id="IPR029021">
    <property type="entry name" value="Prot-tyrosine_phosphatase-like"/>
</dbReference>
<dbReference type="EMBL" id="JAANIU010000225">
    <property type="protein sequence ID" value="KAG1573950.1"/>
    <property type="molecule type" value="Genomic_DNA"/>
</dbReference>
<dbReference type="PANTHER" id="PTHR19134:SF449">
    <property type="entry name" value="TYROSINE-PROTEIN PHOSPHATASE 1"/>
    <property type="match status" value="1"/>
</dbReference>
<comment type="similarity">
    <text evidence="1">Belongs to the protein-tyrosine phosphatase family. Non-receptor class subfamily.</text>
</comment>
<dbReference type="CDD" id="cd18533">
    <property type="entry name" value="PTP_fungal"/>
    <property type="match status" value="1"/>
</dbReference>
<dbReference type="GO" id="GO:0004725">
    <property type="term" value="F:protein tyrosine phosphatase activity"/>
    <property type="evidence" value="ECO:0007669"/>
    <property type="project" value="InterPro"/>
</dbReference>
<dbReference type="SMART" id="SM00404">
    <property type="entry name" value="PTPc_motif"/>
    <property type="match status" value="1"/>
</dbReference>
<gene>
    <name evidence="4" type="ORF">G6F50_002394</name>
</gene>
<feature type="domain" description="Tyrosine-protein phosphatase" evidence="2">
    <location>
        <begin position="36"/>
        <end position="302"/>
    </location>
</feature>
<dbReference type="InterPro" id="IPR016130">
    <property type="entry name" value="Tyr_Pase_AS"/>
</dbReference>
<dbReference type="SUPFAM" id="SSF52799">
    <property type="entry name" value="(Phosphotyrosine protein) phosphatases II"/>
    <property type="match status" value="1"/>
</dbReference>
<dbReference type="InterPro" id="IPR050348">
    <property type="entry name" value="Protein-Tyr_Phosphatase"/>
</dbReference>
<accession>A0A9P6ZA43</accession>
<feature type="domain" description="Tyrosine specific protein phosphatases" evidence="3">
    <location>
        <begin position="218"/>
        <end position="293"/>
    </location>
</feature>
<evidence type="ECO:0000313" key="4">
    <source>
        <dbReference type="EMBL" id="KAG1573950.1"/>
    </source>
</evidence>
<dbReference type="InterPro" id="IPR000242">
    <property type="entry name" value="PTP_cat"/>
</dbReference>
<dbReference type="PRINTS" id="PR00700">
    <property type="entry name" value="PRTYPHPHTASE"/>
</dbReference>
<protein>
    <recommendedName>
        <fullName evidence="6">Protein-tyrosine phosphatase</fullName>
    </recommendedName>
</protein>
<keyword evidence="5" id="KW-1185">Reference proteome</keyword>
<dbReference type="SMART" id="SM00194">
    <property type="entry name" value="PTPc"/>
    <property type="match status" value="1"/>
</dbReference>
<dbReference type="InterPro" id="IPR003595">
    <property type="entry name" value="Tyr_Pase_cat"/>
</dbReference>
<dbReference type="PROSITE" id="PS00383">
    <property type="entry name" value="TYR_PHOSPHATASE_1"/>
    <property type="match status" value="1"/>
</dbReference>
<dbReference type="Gene3D" id="3.90.190.10">
    <property type="entry name" value="Protein tyrosine phosphatase superfamily"/>
    <property type="match status" value="1"/>
</dbReference>
<proteinExistence type="inferred from homology"/>
<reference evidence="4 5" key="1">
    <citation type="journal article" date="2020" name="Microb. Genom.">
        <title>Genetic diversity of clinical and environmental Mucorales isolates obtained from an investigation of mucormycosis cases among solid organ transplant recipients.</title>
        <authorList>
            <person name="Nguyen M.H."/>
            <person name="Kaul D."/>
            <person name="Muto C."/>
            <person name="Cheng S.J."/>
            <person name="Richter R.A."/>
            <person name="Bruno V.M."/>
            <person name="Liu G."/>
            <person name="Beyhan S."/>
            <person name="Sundermann A.J."/>
            <person name="Mounaud S."/>
            <person name="Pasculle A.W."/>
            <person name="Nierman W.C."/>
            <person name="Driscoll E."/>
            <person name="Cumbie R."/>
            <person name="Clancy C.J."/>
            <person name="Dupont C.L."/>
        </authorList>
    </citation>
    <scope>NUCLEOTIDE SEQUENCE [LARGE SCALE GENOMIC DNA]</scope>
    <source>
        <strain evidence="4 5">GL24</strain>
    </source>
</reference>
<evidence type="ECO:0000313" key="5">
    <source>
        <dbReference type="Proteomes" id="UP000740926"/>
    </source>
</evidence>
<dbReference type="Proteomes" id="UP000740926">
    <property type="component" value="Unassembled WGS sequence"/>
</dbReference>